<dbReference type="OrthoDB" id="3244737at2759"/>
<proteinExistence type="predicted"/>
<sequence length="193" mass="21438">MATIVKAEATEGRRAGVGAAVKSLQERIRVAEGAIRTRMSHVISISAYVNSETEALDQRLENAIRILPPLIERARSASNELTATTIEVSLIKLSLIRAESEHRFYGPQVTKDPSTAETLAKAAVIGFKRMRAQEKKLLEENSVLSAQLGGYQDLIQLVDGGSTGYQQVADDWVQVKRETEECKKDLRRMGWKR</sequence>
<name>A0A5C3L9R0_COPMA</name>
<dbReference type="AlphaFoldDB" id="A0A5C3L9R0"/>
<evidence type="ECO:0000313" key="1">
    <source>
        <dbReference type="EMBL" id="TFK29764.1"/>
    </source>
</evidence>
<gene>
    <name evidence="1" type="ORF">FA15DRAFT_663942</name>
</gene>
<protein>
    <submittedName>
        <fullName evidence="1">Uncharacterized protein</fullName>
    </submittedName>
</protein>
<evidence type="ECO:0000313" key="2">
    <source>
        <dbReference type="Proteomes" id="UP000307440"/>
    </source>
</evidence>
<dbReference type="EMBL" id="ML210148">
    <property type="protein sequence ID" value="TFK29764.1"/>
    <property type="molecule type" value="Genomic_DNA"/>
</dbReference>
<organism evidence="1 2">
    <name type="scientific">Coprinopsis marcescibilis</name>
    <name type="common">Agaric fungus</name>
    <name type="synonym">Psathyrella marcescibilis</name>
    <dbReference type="NCBI Taxonomy" id="230819"/>
    <lineage>
        <taxon>Eukaryota</taxon>
        <taxon>Fungi</taxon>
        <taxon>Dikarya</taxon>
        <taxon>Basidiomycota</taxon>
        <taxon>Agaricomycotina</taxon>
        <taxon>Agaricomycetes</taxon>
        <taxon>Agaricomycetidae</taxon>
        <taxon>Agaricales</taxon>
        <taxon>Agaricineae</taxon>
        <taxon>Psathyrellaceae</taxon>
        <taxon>Coprinopsis</taxon>
    </lineage>
</organism>
<accession>A0A5C3L9R0</accession>
<keyword evidence="2" id="KW-1185">Reference proteome</keyword>
<dbReference type="Proteomes" id="UP000307440">
    <property type="component" value="Unassembled WGS sequence"/>
</dbReference>
<reference evidence="1 2" key="1">
    <citation type="journal article" date="2019" name="Nat. Ecol. Evol.">
        <title>Megaphylogeny resolves global patterns of mushroom evolution.</title>
        <authorList>
            <person name="Varga T."/>
            <person name="Krizsan K."/>
            <person name="Foldi C."/>
            <person name="Dima B."/>
            <person name="Sanchez-Garcia M."/>
            <person name="Sanchez-Ramirez S."/>
            <person name="Szollosi G.J."/>
            <person name="Szarkandi J.G."/>
            <person name="Papp V."/>
            <person name="Albert L."/>
            <person name="Andreopoulos W."/>
            <person name="Angelini C."/>
            <person name="Antonin V."/>
            <person name="Barry K.W."/>
            <person name="Bougher N.L."/>
            <person name="Buchanan P."/>
            <person name="Buyck B."/>
            <person name="Bense V."/>
            <person name="Catcheside P."/>
            <person name="Chovatia M."/>
            <person name="Cooper J."/>
            <person name="Damon W."/>
            <person name="Desjardin D."/>
            <person name="Finy P."/>
            <person name="Geml J."/>
            <person name="Haridas S."/>
            <person name="Hughes K."/>
            <person name="Justo A."/>
            <person name="Karasinski D."/>
            <person name="Kautmanova I."/>
            <person name="Kiss B."/>
            <person name="Kocsube S."/>
            <person name="Kotiranta H."/>
            <person name="LaButti K.M."/>
            <person name="Lechner B.E."/>
            <person name="Liimatainen K."/>
            <person name="Lipzen A."/>
            <person name="Lukacs Z."/>
            <person name="Mihaltcheva S."/>
            <person name="Morgado L.N."/>
            <person name="Niskanen T."/>
            <person name="Noordeloos M.E."/>
            <person name="Ohm R.A."/>
            <person name="Ortiz-Santana B."/>
            <person name="Ovrebo C."/>
            <person name="Racz N."/>
            <person name="Riley R."/>
            <person name="Savchenko A."/>
            <person name="Shiryaev A."/>
            <person name="Soop K."/>
            <person name="Spirin V."/>
            <person name="Szebenyi C."/>
            <person name="Tomsovsky M."/>
            <person name="Tulloss R.E."/>
            <person name="Uehling J."/>
            <person name="Grigoriev I.V."/>
            <person name="Vagvolgyi C."/>
            <person name="Papp T."/>
            <person name="Martin F.M."/>
            <person name="Miettinen O."/>
            <person name="Hibbett D.S."/>
            <person name="Nagy L.G."/>
        </authorList>
    </citation>
    <scope>NUCLEOTIDE SEQUENCE [LARGE SCALE GENOMIC DNA]</scope>
    <source>
        <strain evidence="1 2">CBS 121175</strain>
    </source>
</reference>